<name>A0ABT4USM3_9PSEU</name>
<reference evidence="7 8" key="1">
    <citation type="submission" date="2022-11" db="EMBL/GenBank/DDBJ databases">
        <title>Draft genome sequence of Saccharopolyspora sp. WRP15-2 isolated from rhizosphere soils of wild rice in Thailand.</title>
        <authorList>
            <person name="Duangmal K."/>
            <person name="Kammanee S."/>
            <person name="Muangham S."/>
        </authorList>
    </citation>
    <scope>NUCLEOTIDE SEQUENCE [LARGE SCALE GENOMIC DNA]</scope>
    <source>
        <strain evidence="7 8">WRP15-2</strain>
    </source>
</reference>
<evidence type="ECO:0000256" key="2">
    <source>
        <dbReference type="ARBA" id="ARBA00007749"/>
    </source>
</evidence>
<dbReference type="InterPro" id="IPR051013">
    <property type="entry name" value="MBL_superfamily_lactonases"/>
</dbReference>
<feature type="domain" description="Metallo-beta-lactamase" evidence="6">
    <location>
        <begin position="37"/>
        <end position="248"/>
    </location>
</feature>
<dbReference type="InterPro" id="IPR036866">
    <property type="entry name" value="RibonucZ/Hydroxyglut_hydro"/>
</dbReference>
<evidence type="ECO:0000313" key="8">
    <source>
        <dbReference type="Proteomes" id="UP001210380"/>
    </source>
</evidence>
<evidence type="ECO:0000256" key="3">
    <source>
        <dbReference type="ARBA" id="ARBA00022723"/>
    </source>
</evidence>
<proteinExistence type="inferred from homology"/>
<dbReference type="EMBL" id="JAQGLA010000002">
    <property type="protein sequence ID" value="MDA3624077.1"/>
    <property type="molecule type" value="Genomic_DNA"/>
</dbReference>
<evidence type="ECO:0000256" key="4">
    <source>
        <dbReference type="ARBA" id="ARBA00022801"/>
    </source>
</evidence>
<dbReference type="RefSeq" id="WP_270946646.1">
    <property type="nucleotide sequence ID" value="NZ_JAQGLA010000002.1"/>
</dbReference>
<dbReference type="InterPro" id="IPR001279">
    <property type="entry name" value="Metallo-B-lactamas"/>
</dbReference>
<evidence type="ECO:0000256" key="5">
    <source>
        <dbReference type="ARBA" id="ARBA00022833"/>
    </source>
</evidence>
<comment type="caution">
    <text evidence="7">The sequence shown here is derived from an EMBL/GenBank/DDBJ whole genome shotgun (WGS) entry which is preliminary data.</text>
</comment>
<comment type="similarity">
    <text evidence="2">Belongs to the metallo-beta-lactamase superfamily.</text>
</comment>
<keyword evidence="8" id="KW-1185">Reference proteome</keyword>
<comment type="cofactor">
    <cofactor evidence="1">
        <name>Zn(2+)</name>
        <dbReference type="ChEBI" id="CHEBI:29105"/>
    </cofactor>
</comment>
<organism evidence="7 8">
    <name type="scientific">Saccharopolyspora oryzae</name>
    <dbReference type="NCBI Taxonomy" id="2997343"/>
    <lineage>
        <taxon>Bacteria</taxon>
        <taxon>Bacillati</taxon>
        <taxon>Actinomycetota</taxon>
        <taxon>Actinomycetes</taxon>
        <taxon>Pseudonocardiales</taxon>
        <taxon>Pseudonocardiaceae</taxon>
        <taxon>Saccharopolyspora</taxon>
    </lineage>
</organism>
<keyword evidence="3" id="KW-0479">Metal-binding</keyword>
<accession>A0ABT4USM3</accession>
<evidence type="ECO:0000256" key="1">
    <source>
        <dbReference type="ARBA" id="ARBA00001947"/>
    </source>
</evidence>
<dbReference type="CDD" id="cd07729">
    <property type="entry name" value="AHL_lactonase_MBL-fold"/>
    <property type="match status" value="1"/>
</dbReference>
<evidence type="ECO:0000259" key="6">
    <source>
        <dbReference type="SMART" id="SM00849"/>
    </source>
</evidence>
<gene>
    <name evidence="7" type="ORF">OU415_01435</name>
</gene>
<dbReference type="SUPFAM" id="SSF56281">
    <property type="entry name" value="Metallo-hydrolase/oxidoreductase"/>
    <property type="match status" value="1"/>
</dbReference>
<protein>
    <submittedName>
        <fullName evidence="7">N-acyl homoserine lactonase family protein</fullName>
    </submittedName>
</protein>
<dbReference type="Pfam" id="PF00753">
    <property type="entry name" value="Lactamase_B"/>
    <property type="match status" value="1"/>
</dbReference>
<dbReference type="PANTHER" id="PTHR42978">
    <property type="entry name" value="QUORUM-QUENCHING LACTONASE YTNP-RELATED-RELATED"/>
    <property type="match status" value="1"/>
</dbReference>
<evidence type="ECO:0000313" key="7">
    <source>
        <dbReference type="EMBL" id="MDA3624077.1"/>
    </source>
</evidence>
<dbReference type="SMART" id="SM00849">
    <property type="entry name" value="Lactamase_B"/>
    <property type="match status" value="1"/>
</dbReference>
<dbReference type="Gene3D" id="3.60.15.10">
    <property type="entry name" value="Ribonuclease Z/Hydroxyacylglutathione hydrolase-like"/>
    <property type="match status" value="1"/>
</dbReference>
<keyword evidence="5" id="KW-0862">Zinc</keyword>
<keyword evidence="4" id="KW-0378">Hydrolase</keyword>
<sequence>MAEYGEIRRLWALDAPQLTVDRGLLVVGAGGEPVTIPAPSFLIEHDEGLMIFDTGLAADGAGDPAAAYGPVAEAFQIDFPAEHRLDRQIEALGFQTSDVRQVIISHLHFDHTGGLVHFPGAEGFIGAGEMRYARTADPVLHGFFREQDLDAAAKIRWRELPAGYDHDVFGDGSVTLLSLPGHTPGSLGLGLRFQDRYLVLSGDSAHLHGNVDATIGMTLDADTVGKLDSLRKLRLLESRPDTTLWVNHDPADWQEYRANGKEVSFGR</sequence>
<dbReference type="PANTHER" id="PTHR42978:SF2">
    <property type="entry name" value="102 KBASES UNSTABLE REGION: FROM 1 TO 119443"/>
    <property type="match status" value="1"/>
</dbReference>
<dbReference type="Proteomes" id="UP001210380">
    <property type="component" value="Unassembled WGS sequence"/>
</dbReference>